<sequence>MKFGEIMDKYYRQIIFLAVLAGCFIPAFYPFGFPIAVTDNTLNAHNYIESLEKGDLVLVATDYGAAMWTEAGPAMNPIVQHLFEKEVKIVFVGFSIEAPLMTERLLNEIDTGNTVYGVDYVNLGYIPGAET</sequence>
<dbReference type="PROSITE" id="PS51257">
    <property type="entry name" value="PROKAR_LIPOPROTEIN"/>
    <property type="match status" value="1"/>
</dbReference>
<protein>
    <submittedName>
        <fullName evidence="1">Uncharacterized protein</fullName>
    </submittedName>
</protein>
<accession>X0T9X6</accession>
<organism evidence="1">
    <name type="scientific">marine sediment metagenome</name>
    <dbReference type="NCBI Taxonomy" id="412755"/>
    <lineage>
        <taxon>unclassified sequences</taxon>
        <taxon>metagenomes</taxon>
        <taxon>ecological metagenomes</taxon>
    </lineage>
</organism>
<comment type="caution">
    <text evidence="1">The sequence shown here is derived from an EMBL/GenBank/DDBJ whole genome shotgun (WGS) entry which is preliminary data.</text>
</comment>
<name>X0T9X6_9ZZZZ</name>
<reference evidence="1" key="1">
    <citation type="journal article" date="2014" name="Front. Microbiol.">
        <title>High frequency of phylogenetically diverse reductive dehalogenase-homologous genes in deep subseafloor sedimentary metagenomes.</title>
        <authorList>
            <person name="Kawai M."/>
            <person name="Futagami T."/>
            <person name="Toyoda A."/>
            <person name="Takaki Y."/>
            <person name="Nishi S."/>
            <person name="Hori S."/>
            <person name="Arai W."/>
            <person name="Tsubouchi T."/>
            <person name="Morono Y."/>
            <person name="Uchiyama I."/>
            <person name="Ito T."/>
            <person name="Fujiyama A."/>
            <person name="Inagaki F."/>
            <person name="Takami H."/>
        </authorList>
    </citation>
    <scope>NUCLEOTIDE SEQUENCE</scope>
    <source>
        <strain evidence="1">Expedition CK06-06</strain>
    </source>
</reference>
<proteinExistence type="predicted"/>
<feature type="non-terminal residue" evidence="1">
    <location>
        <position position="131"/>
    </location>
</feature>
<dbReference type="AlphaFoldDB" id="X0T9X6"/>
<dbReference type="EMBL" id="BARS01015397">
    <property type="protein sequence ID" value="GAF89994.1"/>
    <property type="molecule type" value="Genomic_DNA"/>
</dbReference>
<evidence type="ECO:0000313" key="1">
    <source>
        <dbReference type="EMBL" id="GAF89994.1"/>
    </source>
</evidence>
<gene>
    <name evidence="1" type="ORF">S01H1_25481</name>
</gene>